<dbReference type="GO" id="GO:0006505">
    <property type="term" value="P:GPI anchor metabolic process"/>
    <property type="evidence" value="ECO:0007669"/>
    <property type="project" value="TreeGrafter"/>
</dbReference>
<dbReference type="PANTHER" id="PTHR15495:SF7">
    <property type="entry name" value="GPI INOSITOL-DEACYLASE"/>
    <property type="match status" value="1"/>
</dbReference>
<comment type="caution">
    <text evidence="12">Lacks conserved residue(s) required for the propagation of feature annotation.</text>
</comment>
<feature type="transmembrane region" description="Helical" evidence="12">
    <location>
        <begin position="1074"/>
        <end position="1091"/>
    </location>
</feature>
<dbReference type="InterPro" id="IPR039529">
    <property type="entry name" value="PGAP1/BST1"/>
</dbReference>
<feature type="compositionally biased region" description="Low complexity" evidence="13">
    <location>
        <begin position="1"/>
        <end position="10"/>
    </location>
</feature>
<feature type="transmembrane region" description="Helical" evidence="12">
    <location>
        <begin position="1002"/>
        <end position="1021"/>
    </location>
</feature>
<dbReference type="GO" id="GO:0050185">
    <property type="term" value="F:phosphatidylinositol deacylase activity"/>
    <property type="evidence" value="ECO:0007669"/>
    <property type="project" value="TreeGrafter"/>
</dbReference>
<comment type="similarity">
    <text evidence="3 12">Belongs to the GPI inositol-deacylase family.</text>
</comment>
<dbReference type="Pfam" id="PF07819">
    <property type="entry name" value="PGAP1"/>
    <property type="match status" value="1"/>
</dbReference>
<feature type="compositionally biased region" description="Low complexity" evidence="13">
    <location>
        <begin position="83"/>
        <end position="94"/>
    </location>
</feature>
<feature type="transmembrane region" description="Helical" evidence="12">
    <location>
        <begin position="953"/>
        <end position="981"/>
    </location>
</feature>
<dbReference type="EC" id="3.1.-.-" evidence="12"/>
<keyword evidence="9 12" id="KW-0653">Protein transport</keyword>
<feature type="transmembrane region" description="Helical" evidence="12">
    <location>
        <begin position="118"/>
        <end position="143"/>
    </location>
</feature>
<organism evidence="16 17">
    <name type="scientific">Daldinia eschscholtzii</name>
    <dbReference type="NCBI Taxonomy" id="292717"/>
    <lineage>
        <taxon>Eukaryota</taxon>
        <taxon>Fungi</taxon>
        <taxon>Dikarya</taxon>
        <taxon>Ascomycota</taxon>
        <taxon>Pezizomycotina</taxon>
        <taxon>Sordariomycetes</taxon>
        <taxon>Xylariomycetidae</taxon>
        <taxon>Xylariales</taxon>
        <taxon>Hypoxylaceae</taxon>
        <taxon>Daldinia</taxon>
    </lineage>
</organism>
<dbReference type="Gene3D" id="3.40.50.1820">
    <property type="entry name" value="alpha/beta hydrolase"/>
    <property type="match status" value="1"/>
</dbReference>
<dbReference type="InterPro" id="IPR012908">
    <property type="entry name" value="PGAP1-ab_dom-like"/>
</dbReference>
<dbReference type="GO" id="GO:0015031">
    <property type="term" value="P:protein transport"/>
    <property type="evidence" value="ECO:0007669"/>
    <property type="project" value="UniProtKB-KW"/>
</dbReference>
<dbReference type="SUPFAM" id="SSF53474">
    <property type="entry name" value="alpha/beta-Hydrolases"/>
    <property type="match status" value="1"/>
</dbReference>
<keyword evidence="17" id="KW-1185">Reference proteome</keyword>
<accession>A0AAX6MZ31</accession>
<dbReference type="AlphaFoldDB" id="A0AAX6MZ31"/>
<evidence type="ECO:0000256" key="9">
    <source>
        <dbReference type="ARBA" id="ARBA00022927"/>
    </source>
</evidence>
<protein>
    <recommendedName>
        <fullName evidence="4 12">GPI inositol-deacylase</fullName>
        <ecNumber evidence="12">3.1.-.-</ecNumber>
    </recommendedName>
</protein>
<proteinExistence type="inferred from homology"/>
<evidence type="ECO:0000313" key="17">
    <source>
        <dbReference type="Proteomes" id="UP001369815"/>
    </source>
</evidence>
<keyword evidence="5 12" id="KW-0813">Transport</keyword>
<evidence type="ECO:0000259" key="14">
    <source>
        <dbReference type="Pfam" id="PF07819"/>
    </source>
</evidence>
<dbReference type="InterPro" id="IPR056824">
    <property type="entry name" value="PGAP1_TMD"/>
</dbReference>
<name>A0AAX6MZ31_9PEZI</name>
<dbReference type="Pfam" id="PF25141">
    <property type="entry name" value="PGAP1_2nd"/>
    <property type="match status" value="1"/>
</dbReference>
<evidence type="ECO:0000256" key="7">
    <source>
        <dbReference type="ARBA" id="ARBA00022801"/>
    </source>
</evidence>
<dbReference type="Pfam" id="PF25140">
    <property type="entry name" value="PGAP1_TMD"/>
    <property type="match status" value="1"/>
</dbReference>
<evidence type="ECO:0000256" key="1">
    <source>
        <dbReference type="ARBA" id="ARBA00003496"/>
    </source>
</evidence>
<feature type="domain" description="GPI inositol-deacylase transmembrane" evidence="15">
    <location>
        <begin position="797"/>
        <end position="1112"/>
    </location>
</feature>
<evidence type="ECO:0000256" key="4">
    <source>
        <dbReference type="ARBA" id="ARBA00015856"/>
    </source>
</evidence>
<feature type="domain" description="GPI inositol-deacylase PGAP1-like alpha/beta" evidence="14">
    <location>
        <begin position="197"/>
        <end position="440"/>
    </location>
</feature>
<reference evidence="16 17" key="1">
    <citation type="journal article" date="2024" name="Front Chem Biol">
        <title>Unveiling the potential of Daldinia eschscholtzii MFLUCC 19-0629 through bioactivity and bioinformatics studies for enhanced sustainable agriculture production.</title>
        <authorList>
            <person name="Brooks S."/>
            <person name="Weaver J.A."/>
            <person name="Klomchit A."/>
            <person name="Alharthi S.A."/>
            <person name="Onlamun T."/>
            <person name="Nurani R."/>
            <person name="Vong T.K."/>
            <person name="Alberti F."/>
            <person name="Greco C."/>
        </authorList>
    </citation>
    <scope>NUCLEOTIDE SEQUENCE [LARGE SCALE GENOMIC DNA]</scope>
    <source>
        <strain evidence="16">MFLUCC 19-0629</strain>
    </source>
</reference>
<comment type="subcellular location">
    <subcellularLocation>
        <location evidence="2">Endoplasmic reticulum membrane</location>
        <topology evidence="2">Multi-pass membrane protein</topology>
    </subcellularLocation>
</comment>
<evidence type="ECO:0000256" key="2">
    <source>
        <dbReference type="ARBA" id="ARBA00004477"/>
    </source>
</evidence>
<dbReference type="EMBL" id="JBANMG010000001">
    <property type="protein sequence ID" value="KAK6957869.1"/>
    <property type="molecule type" value="Genomic_DNA"/>
</dbReference>
<dbReference type="PANTHER" id="PTHR15495">
    <property type="entry name" value="NEGATIVE REGULATOR OF VESICLE FORMATION-RELATED"/>
    <property type="match status" value="1"/>
</dbReference>
<evidence type="ECO:0000256" key="5">
    <source>
        <dbReference type="ARBA" id="ARBA00022448"/>
    </source>
</evidence>
<dbReference type="InterPro" id="IPR029058">
    <property type="entry name" value="AB_hydrolase_fold"/>
</dbReference>
<feature type="region of interest" description="Disordered" evidence="13">
    <location>
        <begin position="1"/>
        <end position="117"/>
    </location>
</feature>
<keyword evidence="11 12" id="KW-0472">Membrane</keyword>
<keyword evidence="10 12" id="KW-1133">Transmembrane helix</keyword>
<comment type="caution">
    <text evidence="16">The sequence shown here is derived from an EMBL/GenBank/DDBJ whole genome shotgun (WGS) entry which is preliminary data.</text>
</comment>
<dbReference type="FunFam" id="3.40.50.1820:FF:000056">
    <property type="entry name" value="GPI inositol-deacylase"/>
    <property type="match status" value="1"/>
</dbReference>
<evidence type="ECO:0000256" key="3">
    <source>
        <dbReference type="ARBA" id="ARBA00006931"/>
    </source>
</evidence>
<evidence type="ECO:0000256" key="13">
    <source>
        <dbReference type="SAM" id="MobiDB-lite"/>
    </source>
</evidence>
<gene>
    <name evidence="16" type="primary">BST1</name>
    <name evidence="16" type="ORF">Daesc_000658</name>
</gene>
<evidence type="ECO:0000256" key="10">
    <source>
        <dbReference type="ARBA" id="ARBA00022989"/>
    </source>
</evidence>
<dbReference type="GO" id="GO:0005789">
    <property type="term" value="C:endoplasmic reticulum membrane"/>
    <property type="evidence" value="ECO:0007669"/>
    <property type="project" value="UniProtKB-SubCell"/>
</dbReference>
<dbReference type="Proteomes" id="UP001369815">
    <property type="component" value="Unassembled WGS sequence"/>
</dbReference>
<evidence type="ECO:0000256" key="8">
    <source>
        <dbReference type="ARBA" id="ARBA00022824"/>
    </source>
</evidence>
<feature type="transmembrane region" description="Helical" evidence="12">
    <location>
        <begin position="888"/>
        <end position="907"/>
    </location>
</feature>
<keyword evidence="6 12" id="KW-0812">Transmembrane</keyword>
<comment type="function">
    <text evidence="1 12">Involved in inositol deacylation of GPI-anchored proteins which plays important roles in the quality control and ER-associated degradation of GPI-anchored proteins.</text>
</comment>
<feature type="compositionally biased region" description="Basic and acidic residues" evidence="13">
    <location>
        <begin position="38"/>
        <end position="53"/>
    </location>
</feature>
<keyword evidence="8 12" id="KW-0256">Endoplasmic reticulum</keyword>
<evidence type="ECO:0000259" key="15">
    <source>
        <dbReference type="Pfam" id="PF25140"/>
    </source>
</evidence>
<dbReference type="GO" id="GO:0006888">
    <property type="term" value="P:endoplasmic reticulum to Golgi vesicle-mediated transport"/>
    <property type="evidence" value="ECO:0007669"/>
    <property type="project" value="TreeGrafter"/>
</dbReference>
<evidence type="ECO:0000256" key="6">
    <source>
        <dbReference type="ARBA" id="ARBA00022692"/>
    </source>
</evidence>
<evidence type="ECO:0000256" key="11">
    <source>
        <dbReference type="ARBA" id="ARBA00023136"/>
    </source>
</evidence>
<evidence type="ECO:0000313" key="16">
    <source>
        <dbReference type="EMBL" id="KAK6957869.1"/>
    </source>
</evidence>
<keyword evidence="7 12" id="KW-0378">Hydrolase</keyword>
<evidence type="ECO:0000256" key="12">
    <source>
        <dbReference type="RuleBase" id="RU365011"/>
    </source>
</evidence>
<sequence length="1141" mass="127707">MQRRSSGSSDDSADVPVKISRPNGQQTKPSDVSSSVRHSHDIRQSERSQKEGARSSSARSRRPSSNINWRLSHSRDGSTEKVSAASRLLSTTLSPDYPSMESEKTASSRRKSQPPRSWSPWAISLLTFFTSVTGLGMLFAVLYSSITLHCDPKGCRMSWMSPSYAKFSDFDTEHTRFATKYSLYLYREQGFDNGPKIKGIPVLFIPGNAGSYKQVRSIASESARYFHDTLQHDAAAMNAGARSLDFFTVDFNEDFTAFHGQTMLDQAEYLNEAIRYILSLYLDPKISERDPSLPDPSSVIVLGHSMGGIVARTMFIMPNYQQDSVNTIITMSAPHARPPVTFDPKIVSIYNDINNYWRRAYSKRSSAENALSQVTLVSIAGGGLDTVVPSDYAGLESIVPESHGFTVFTSTIPTVWTSMDHQAITWCDQFRKVIVRALYDVVDNRGRSQTKSRVDRMKAFKRRFLSGLEDFVEKSLPETAPSTLLTLEDHSTTILPVGDRLVLRGLGSNRKAKAYLLNIPLSEFAEGKKFTLLSDSKLDRPGEDGKLEVLFCNFYPSQYGQANQPFSMNIDLSDDATESTKLACKNAASDVVSLPASSRFTKNPFFKKDEWQIPPFSYLEYDLEDISDYGFVAVIDKTTTPTDGWLVAEFSDKAHSHITRNVGLRRLFNFGLTLDLPANRPMVTEVKLPSVQSSLLAYNLKIEGQSCNEREQLFTPLVRQYLAEPYESKYFVNAHEVEISLHGVSPYVPPPLKSRQSDDGLSLQFWTDPTCDSGISINITVDAMGSLGKLYMRYRTVFASFPLLIVTLVLRKQFQVYDSTGVFIPFSESLDFCLRRSLPMLFLSMTLLSLSMGQSGSTGSKSLKFWQNSTADVDFSQNDLLVGTSDPFFWFLIPMIGIICTGVCMALHYVTLCLTWLLSTIYGWVSVRPVVQLQEKKRALSPAFAPSPPRRRLITAVVLLLLVSTFIPYQFAYTVACLVQLSTAVRAHRSARETASPAAVNFNNYVHSIFLLMLWVLPINLPTLVVWVRNLTVHWFTAFSSHHNVLSILPFILLVETLTTGKMIPPVTTRIRHLTDIIFFGIAVYAAIYGVSHAYMLHYLINLVAAWLVAIHSTSDNWTLAGISSIFEVEPAENRKQGKTP</sequence>